<evidence type="ECO:0000313" key="2">
    <source>
        <dbReference type="Proteomes" id="UP000235777"/>
    </source>
</evidence>
<accession>A0A2N7X9N2</accession>
<organism evidence="1 2">
    <name type="scientific">Trinickia symbiotica</name>
    <dbReference type="NCBI Taxonomy" id="863227"/>
    <lineage>
        <taxon>Bacteria</taxon>
        <taxon>Pseudomonadati</taxon>
        <taxon>Pseudomonadota</taxon>
        <taxon>Betaproteobacteria</taxon>
        <taxon>Burkholderiales</taxon>
        <taxon>Burkholderiaceae</taxon>
        <taxon>Trinickia</taxon>
    </lineage>
</organism>
<keyword evidence="2" id="KW-1185">Reference proteome</keyword>
<sequence length="285" mass="28051">MQTIAQLIKAVGTGFTAPLGGRAFLIQSCDAGNTLTVTLTDAKGTQYHASGVGAGFKASPRAGFTRVDITTSADANVAFIVTDGDVDLQNSQVNVVVSNTNAIPVTIAGGNVNVNATNVGINNTSANPVPVSLISSSDATAVPVSGTVSVTGSSVSVTGTTTVAGTVNIGNAAGSPVPVTLTGSSDATAIPTQAQPIATTPADQAPVAVTTGGVALLAANAARKAFRVRNAGNGQLALTTATGTTFANAALVLQPGDLWNETDAPGAAWYAISDTGTTANLQVLS</sequence>
<evidence type="ECO:0000313" key="1">
    <source>
        <dbReference type="EMBL" id="PMS38459.1"/>
    </source>
</evidence>
<dbReference type="EMBL" id="PNYC01000001">
    <property type="protein sequence ID" value="PMS38459.1"/>
    <property type="molecule type" value="Genomic_DNA"/>
</dbReference>
<comment type="caution">
    <text evidence="1">The sequence shown here is derived from an EMBL/GenBank/DDBJ whole genome shotgun (WGS) entry which is preliminary data.</text>
</comment>
<name>A0A2N7X9N2_9BURK</name>
<dbReference type="AlphaFoldDB" id="A0A2N7X9N2"/>
<protein>
    <submittedName>
        <fullName evidence="1">Uncharacterized protein</fullName>
    </submittedName>
</protein>
<proteinExistence type="predicted"/>
<dbReference type="RefSeq" id="WP_102606707.1">
    <property type="nucleotide sequence ID" value="NZ_PNYC01000001.1"/>
</dbReference>
<reference evidence="1 2" key="1">
    <citation type="submission" date="2018-01" db="EMBL/GenBank/DDBJ databases">
        <title>Whole genome analyses suggest that Burkholderia sensu lato contains two further novel genera in the rhizoxinica-symbiotica group Mycetohabitans gen. nov., and Trinickia gen. nov.: implications for the evolution of diazotrophy and nodulation in the Burkholderiaceae.</title>
        <authorList>
            <person name="Estrada-de los Santos P."/>
            <person name="Palmer M."/>
            <person name="Chavez-Ramirez B."/>
            <person name="Beukes C."/>
            <person name="Steenkamp E.T."/>
            <person name="Hirsch A.M."/>
            <person name="Manyaka P."/>
            <person name="Maluk M."/>
            <person name="Lafos M."/>
            <person name="Crook M."/>
            <person name="Gross E."/>
            <person name="Simon M.F."/>
            <person name="Bueno dos Reis Junior F."/>
            <person name="Poole P.S."/>
            <person name="Venter S.N."/>
            <person name="James E.K."/>
        </authorList>
    </citation>
    <scope>NUCLEOTIDE SEQUENCE [LARGE SCALE GENOMIC DNA]</scope>
    <source>
        <strain evidence="1 2">JPY 581</strain>
    </source>
</reference>
<gene>
    <name evidence="1" type="ORF">C0Z20_00810</name>
</gene>
<dbReference type="Proteomes" id="UP000235777">
    <property type="component" value="Unassembled WGS sequence"/>
</dbReference>